<feature type="transmembrane region" description="Helical" evidence="2">
    <location>
        <begin position="428"/>
        <end position="453"/>
    </location>
</feature>
<keyword evidence="2" id="KW-0812">Transmembrane</keyword>
<dbReference type="SUPFAM" id="SSF48452">
    <property type="entry name" value="TPR-like"/>
    <property type="match status" value="1"/>
</dbReference>
<gene>
    <name evidence="3" type="ORF">GCM10010170_009650</name>
</gene>
<keyword evidence="4" id="KW-1185">Reference proteome</keyword>
<proteinExistence type="predicted"/>
<name>A0ABP5SHH7_9ACTN</name>
<evidence type="ECO:0000256" key="1">
    <source>
        <dbReference type="SAM" id="MobiDB-lite"/>
    </source>
</evidence>
<accession>A0ABP5SHH7</accession>
<protein>
    <recommendedName>
        <fullName evidence="5">Tetratricopeptide repeat protein</fullName>
    </recommendedName>
</protein>
<dbReference type="Pfam" id="PF14559">
    <property type="entry name" value="TPR_19"/>
    <property type="match status" value="1"/>
</dbReference>
<feature type="region of interest" description="Disordered" evidence="1">
    <location>
        <begin position="499"/>
        <end position="522"/>
    </location>
</feature>
<feature type="transmembrane region" description="Helical" evidence="2">
    <location>
        <begin position="280"/>
        <end position="299"/>
    </location>
</feature>
<feature type="transmembrane region" description="Helical" evidence="2">
    <location>
        <begin position="368"/>
        <end position="386"/>
    </location>
</feature>
<dbReference type="Proteomes" id="UP001501444">
    <property type="component" value="Unassembled WGS sequence"/>
</dbReference>
<sequence>MKAAALLEVGRAAAARQRAAAVLADDPDNVEAWCLMARAHHADDDFPAMRAAAARAVAVAPDQAAGHVLLAFACVGLQEGEPARTAALEAVRLAPHDWRAHTALGLAELGTGHPRRAFRSAGRAVALAPDESAPHRIRAMMLQAVGLTMPASKSFRKALALDPQDTTALVGLARAAIRSGRLVTAARHLGAALSFAPTDGDARTQLDRLLIGAVGGWTVVVVWCAGLLGGFAMLPWMWPAPPLLIALWAGAAARVWGALSPGLRAYAAAQLRTDPRARTRVAAAALCLATGAALTVDAARQDPAGTLTAAMAVLFGVHILALLLSGAAVMIADRLIAGPPRAGTTPSGAATGTDLLAEHREDSFAGRWALRVTRVGALCAAAPWVMSVDPPRAWPDRALAAAAGLVVLAGHAVWSRRRLIRRPGPPNAVLGVLLLPLSLAFTAEVVTIAAAAILPTGWLPLPDVIAVPGFVSIVGGVLAWLGWLAWLPYAAVRHLVPSRRPSSPGAGTSPGPGSAWGEAMPP</sequence>
<dbReference type="InterPro" id="IPR011990">
    <property type="entry name" value="TPR-like_helical_dom_sf"/>
</dbReference>
<dbReference type="PANTHER" id="PTHR15544:SF0">
    <property type="entry name" value="TETRATRICOPEPTIDE REPEAT PROTEIN 33"/>
    <property type="match status" value="1"/>
</dbReference>
<keyword evidence="2" id="KW-0472">Membrane</keyword>
<evidence type="ECO:0000313" key="4">
    <source>
        <dbReference type="Proteomes" id="UP001501444"/>
    </source>
</evidence>
<evidence type="ECO:0008006" key="5">
    <source>
        <dbReference type="Google" id="ProtNLM"/>
    </source>
</evidence>
<keyword evidence="2" id="KW-1133">Transmembrane helix</keyword>
<reference evidence="4" key="1">
    <citation type="journal article" date="2019" name="Int. J. Syst. Evol. Microbiol.">
        <title>The Global Catalogue of Microorganisms (GCM) 10K type strain sequencing project: providing services to taxonomists for standard genome sequencing and annotation.</title>
        <authorList>
            <consortium name="The Broad Institute Genomics Platform"/>
            <consortium name="The Broad Institute Genome Sequencing Center for Infectious Disease"/>
            <person name="Wu L."/>
            <person name="Ma J."/>
        </authorList>
    </citation>
    <scope>NUCLEOTIDE SEQUENCE [LARGE SCALE GENOMIC DNA]</scope>
    <source>
        <strain evidence="4">JCM 3272</strain>
    </source>
</reference>
<dbReference type="SMART" id="SM00028">
    <property type="entry name" value="TPR"/>
    <property type="match status" value="5"/>
</dbReference>
<dbReference type="InterPro" id="IPR019734">
    <property type="entry name" value="TPR_rpt"/>
</dbReference>
<feature type="transmembrane region" description="Helical" evidence="2">
    <location>
        <begin position="465"/>
        <end position="492"/>
    </location>
</feature>
<dbReference type="InterPro" id="IPR052658">
    <property type="entry name" value="TPR-containing"/>
</dbReference>
<feature type="transmembrane region" description="Helical" evidence="2">
    <location>
        <begin position="240"/>
        <end position="259"/>
    </location>
</feature>
<organism evidence="3 4">
    <name type="scientific">Dactylosporangium salmoneum</name>
    <dbReference type="NCBI Taxonomy" id="53361"/>
    <lineage>
        <taxon>Bacteria</taxon>
        <taxon>Bacillati</taxon>
        <taxon>Actinomycetota</taxon>
        <taxon>Actinomycetes</taxon>
        <taxon>Micromonosporales</taxon>
        <taxon>Micromonosporaceae</taxon>
        <taxon>Dactylosporangium</taxon>
    </lineage>
</organism>
<dbReference type="Gene3D" id="1.25.40.10">
    <property type="entry name" value="Tetratricopeptide repeat domain"/>
    <property type="match status" value="1"/>
</dbReference>
<feature type="transmembrane region" description="Helical" evidence="2">
    <location>
        <begin position="311"/>
        <end position="332"/>
    </location>
</feature>
<dbReference type="EMBL" id="BAAARV010000006">
    <property type="protein sequence ID" value="GAA2331255.1"/>
    <property type="molecule type" value="Genomic_DNA"/>
</dbReference>
<dbReference type="PANTHER" id="PTHR15544">
    <property type="entry name" value="OSMOSIS RESPONSIVE FACTOR"/>
    <property type="match status" value="1"/>
</dbReference>
<evidence type="ECO:0000256" key="2">
    <source>
        <dbReference type="SAM" id="Phobius"/>
    </source>
</evidence>
<feature type="transmembrane region" description="Helical" evidence="2">
    <location>
        <begin position="398"/>
        <end position="416"/>
    </location>
</feature>
<feature type="transmembrane region" description="Helical" evidence="2">
    <location>
        <begin position="209"/>
        <end position="234"/>
    </location>
</feature>
<evidence type="ECO:0000313" key="3">
    <source>
        <dbReference type="EMBL" id="GAA2331255.1"/>
    </source>
</evidence>
<comment type="caution">
    <text evidence="3">The sequence shown here is derived from an EMBL/GenBank/DDBJ whole genome shotgun (WGS) entry which is preliminary data.</text>
</comment>